<evidence type="ECO:0000313" key="2">
    <source>
        <dbReference type="EMBL" id="HGS20907.1"/>
    </source>
</evidence>
<accession>A0A7C4PI58</accession>
<feature type="transmembrane region" description="Helical" evidence="1">
    <location>
        <begin position="12"/>
        <end position="30"/>
    </location>
</feature>
<sequence length="51" mass="5452">MRALYILESGLAIWGGVLGGLAATVVFTHINHWKLPHLVDAFVPGVVLVQA</sequence>
<protein>
    <submittedName>
        <fullName evidence="2">Uncharacterized protein</fullName>
    </submittedName>
</protein>
<dbReference type="GO" id="GO:0008961">
    <property type="term" value="F:phosphatidylglycerol-prolipoprotein diacylglyceryl transferase activity"/>
    <property type="evidence" value="ECO:0007669"/>
    <property type="project" value="InterPro"/>
</dbReference>
<dbReference type="GO" id="GO:0042158">
    <property type="term" value="P:lipoprotein biosynthetic process"/>
    <property type="evidence" value="ECO:0007669"/>
    <property type="project" value="InterPro"/>
</dbReference>
<organism evidence="2">
    <name type="scientific">Anaerolinea thermolimosa</name>
    <dbReference type="NCBI Taxonomy" id="229919"/>
    <lineage>
        <taxon>Bacteria</taxon>
        <taxon>Bacillati</taxon>
        <taxon>Chloroflexota</taxon>
        <taxon>Anaerolineae</taxon>
        <taxon>Anaerolineales</taxon>
        <taxon>Anaerolineaceae</taxon>
        <taxon>Anaerolinea</taxon>
    </lineage>
</organism>
<name>A0A7C4PI58_9CHLR</name>
<keyword evidence="1" id="KW-0812">Transmembrane</keyword>
<dbReference type="EMBL" id="DSYK01000178">
    <property type="protein sequence ID" value="HGS20907.1"/>
    <property type="molecule type" value="Genomic_DNA"/>
</dbReference>
<dbReference type="AlphaFoldDB" id="A0A7C4PI58"/>
<evidence type="ECO:0000256" key="1">
    <source>
        <dbReference type="SAM" id="Phobius"/>
    </source>
</evidence>
<dbReference type="Pfam" id="PF01790">
    <property type="entry name" value="LGT"/>
    <property type="match status" value="1"/>
</dbReference>
<gene>
    <name evidence="2" type="ORF">ENT37_03440</name>
</gene>
<keyword evidence="1" id="KW-0472">Membrane</keyword>
<dbReference type="GO" id="GO:0005886">
    <property type="term" value="C:plasma membrane"/>
    <property type="evidence" value="ECO:0007669"/>
    <property type="project" value="InterPro"/>
</dbReference>
<reference evidence="2" key="1">
    <citation type="journal article" date="2020" name="mSystems">
        <title>Genome- and Community-Level Interaction Insights into Carbon Utilization and Element Cycling Functions of Hydrothermarchaeota in Hydrothermal Sediment.</title>
        <authorList>
            <person name="Zhou Z."/>
            <person name="Liu Y."/>
            <person name="Xu W."/>
            <person name="Pan J."/>
            <person name="Luo Z.H."/>
            <person name="Li M."/>
        </authorList>
    </citation>
    <scope>NUCLEOTIDE SEQUENCE [LARGE SCALE GENOMIC DNA]</scope>
    <source>
        <strain evidence="2">SpSt-573</strain>
    </source>
</reference>
<keyword evidence="1" id="KW-1133">Transmembrane helix</keyword>
<dbReference type="InterPro" id="IPR001640">
    <property type="entry name" value="Lgt"/>
</dbReference>
<comment type="caution">
    <text evidence="2">The sequence shown here is derived from an EMBL/GenBank/DDBJ whole genome shotgun (WGS) entry which is preliminary data.</text>
</comment>
<proteinExistence type="predicted"/>